<accession>A0ABN1RHI0</accession>
<gene>
    <name evidence="2" type="ORF">GCM10009575_087960</name>
</gene>
<feature type="region of interest" description="Disordered" evidence="1">
    <location>
        <begin position="298"/>
        <end position="340"/>
    </location>
</feature>
<evidence type="ECO:0000256" key="1">
    <source>
        <dbReference type="SAM" id="MobiDB-lite"/>
    </source>
</evidence>
<evidence type="ECO:0000313" key="2">
    <source>
        <dbReference type="EMBL" id="GAA0957353.1"/>
    </source>
</evidence>
<reference evidence="2 3" key="1">
    <citation type="journal article" date="2019" name="Int. J. Syst. Evol. Microbiol.">
        <title>The Global Catalogue of Microorganisms (GCM) 10K type strain sequencing project: providing services to taxonomists for standard genome sequencing and annotation.</title>
        <authorList>
            <consortium name="The Broad Institute Genomics Platform"/>
            <consortium name="The Broad Institute Genome Sequencing Center for Infectious Disease"/>
            <person name="Wu L."/>
            <person name="Ma J."/>
        </authorList>
    </citation>
    <scope>NUCLEOTIDE SEQUENCE [LARGE SCALE GENOMIC DNA]</scope>
    <source>
        <strain evidence="2 3">JCM 11444</strain>
    </source>
</reference>
<dbReference type="EMBL" id="BAAAID010000103">
    <property type="protein sequence ID" value="GAA0957353.1"/>
    <property type="molecule type" value="Genomic_DNA"/>
</dbReference>
<sequence length="1002" mass="101934">MTPPAPRGQDRQHLAEGLVAVEAEGVDQGGQVLAVHDLPEPGVGHGRCGGLGGGGVGAVREGVGGPVALPLEGVGGQLDAAGAGARVVRGPVHGQAADVGPGERVAQGAGLGAAGAQGGQEGVRAVLAAAHALLGHGGEHPVGAELQISGHAVVLEAADAVEEADGLADVADPELGRGDLVGAHQGAGEVGDDRDLRSLVGQPLGHLTEVLQHPVHVRGVEGVADGEPLGLAAPCLEARRDLHGRVLVTGDDDRRRAVDGGDGHPLGEQRCHLVLRRLHGDHRAAGGELLHQLAARGHQGGGVGEREHPGDMGGGELADGVAGEEVGPQPQGLDEAEEGDLDGEQRGLGVAGPVERGGVVAEQHVLQRPVEEAVELGADRVQRLGEHRVRRVQLTAHAEPLAALPGEEERDLALGGEALGHLGVVAAFGERVEAREELLVVGGDDRGTAVEGGAGGGLGVADVDEAVAGVGGQMGPQPERLGAQCLLVLAGQYDRDEGRLGPLRLVALGGLDGGRGGRGLLEDGVHIGAAHAERRDARAARGGALGVLGPLAGGGEQFDVPGRPVDVRGGLGEMEGLGQHTVPHRHDHLDDAADTGARLGVADVGLDGADEQRFALGPVLAVRGEQGLRLDRVAECGAGAMRLDGVHLVGAEPGVGQRLEDDALLRGAVGRGEAVAGAVLVDGGAADHGEHRVALALGVRQPLDEQHADALAQAEAVGLRGEGLGAAVEGQSAHLAVVDEDAGRAHQGGATGEGERAFAVAQRLDGEVERHQRGGARGVDRDGRALETEGVGEAAGGDARGVTGAEVALEVLVGTEDRAQVIVIAGADEDADLPAAHRDRVDSGAFERLPGGLQQHPLLRIHAERFPGADAEQRRVEIGNAVDESALVHIAGAGVVRIRVVHRVDIPPAVQRELADRVDALADDAPQVLGRLHAPGITAADPHDGDGVVVLRLGLLQAEASLVQIRRYQLEVVPQRLFIRHLRNPITADGIGNAPQILNGSR</sequence>
<dbReference type="Proteomes" id="UP001500418">
    <property type="component" value="Unassembled WGS sequence"/>
</dbReference>
<protein>
    <submittedName>
        <fullName evidence="2">Uncharacterized protein</fullName>
    </submittedName>
</protein>
<organism evidence="2 3">
    <name type="scientific">Streptomyces rhizosphaericus</name>
    <dbReference type="NCBI Taxonomy" id="114699"/>
    <lineage>
        <taxon>Bacteria</taxon>
        <taxon>Bacillati</taxon>
        <taxon>Actinomycetota</taxon>
        <taxon>Actinomycetes</taxon>
        <taxon>Kitasatosporales</taxon>
        <taxon>Streptomycetaceae</taxon>
        <taxon>Streptomyces</taxon>
        <taxon>Streptomyces violaceusniger group</taxon>
    </lineage>
</organism>
<keyword evidence="3" id="KW-1185">Reference proteome</keyword>
<comment type="caution">
    <text evidence="2">The sequence shown here is derived from an EMBL/GenBank/DDBJ whole genome shotgun (WGS) entry which is preliminary data.</text>
</comment>
<proteinExistence type="predicted"/>
<evidence type="ECO:0000313" key="3">
    <source>
        <dbReference type="Proteomes" id="UP001500418"/>
    </source>
</evidence>
<name>A0ABN1RHI0_9ACTN</name>